<dbReference type="RefSeq" id="WP_086349347.1">
    <property type="nucleotide sequence ID" value="NZ_CP147247.1"/>
</dbReference>
<dbReference type="NCBIfam" id="TIGR01716">
    <property type="entry name" value="RGG_Cterm"/>
    <property type="match status" value="1"/>
</dbReference>
<dbReference type="Pfam" id="PF01381">
    <property type="entry name" value="HTH_3"/>
    <property type="match status" value="1"/>
</dbReference>
<name>A0A242K8R4_9ENTE</name>
<dbReference type="Proteomes" id="UP000195141">
    <property type="component" value="Chromosome"/>
</dbReference>
<keyword evidence="4" id="KW-1185">Reference proteome</keyword>
<dbReference type="Pfam" id="PF21259">
    <property type="entry name" value="Rgg_C"/>
    <property type="match status" value="1"/>
</dbReference>
<dbReference type="EMBL" id="CP147247">
    <property type="protein sequence ID" value="WYJ92405.1"/>
    <property type="molecule type" value="Genomic_DNA"/>
</dbReference>
<dbReference type="SMART" id="SM00530">
    <property type="entry name" value="HTH_XRE"/>
    <property type="match status" value="1"/>
</dbReference>
<reference evidence="3" key="2">
    <citation type="submission" date="2017-05" db="EMBL/GenBank/DDBJ databases">
        <authorList>
            <consortium name="The Broad Institute Genomics Platform"/>
            <consortium name="The Broad Institute Genomic Center for Infectious Diseases"/>
            <person name="Earl A."/>
            <person name="Manson A."/>
            <person name="Schwartman J."/>
            <person name="Gilmore M."/>
            <person name="Abouelleil A."/>
            <person name="Cao P."/>
            <person name="Chapman S."/>
            <person name="Cusick C."/>
            <person name="Shea T."/>
            <person name="Young S."/>
            <person name="Neafsey D."/>
            <person name="Nusbaum C."/>
            <person name="Birren B."/>
        </authorList>
    </citation>
    <scope>NUCLEOTIDE SEQUENCE</scope>
    <source>
        <strain evidence="3">9E7_DIV0242</strain>
    </source>
</reference>
<dbReference type="InterPro" id="IPR053163">
    <property type="entry name" value="HTH-type_regulator_Rgg"/>
</dbReference>
<gene>
    <name evidence="2" type="ORF">A5888_002301</name>
    <name evidence="3" type="ORF">A5888_004178</name>
</gene>
<evidence type="ECO:0000313" key="4">
    <source>
        <dbReference type="Proteomes" id="UP000195141"/>
    </source>
</evidence>
<dbReference type="InterPro" id="IPR010982">
    <property type="entry name" value="Lambda_DNA-bd_dom_sf"/>
</dbReference>
<dbReference type="InterPro" id="IPR010057">
    <property type="entry name" value="Transcription_activator_Rgg_C"/>
</dbReference>
<dbReference type="OrthoDB" id="34624at2"/>
<reference evidence="2" key="1">
    <citation type="submission" date="2017-05" db="EMBL/GenBank/DDBJ databases">
        <title>The Genome Sequence of Enterococcus sp. 9E7_DIV0242.</title>
        <authorList>
            <consortium name="The Broad Institute Genomics Platform"/>
            <consortium name="The Broad Institute Genomic Center for Infectious Diseases"/>
            <person name="Earl A."/>
            <person name="Manson A."/>
            <person name="Schwartman J."/>
            <person name="Gilmore M."/>
            <person name="Abouelleil A."/>
            <person name="Cao P."/>
            <person name="Chapman S."/>
            <person name="Cusick C."/>
            <person name="Shea T."/>
            <person name="Young S."/>
            <person name="Neafsey D."/>
            <person name="Nusbaum C."/>
            <person name="Birren B."/>
        </authorList>
    </citation>
    <scope>NUCLEOTIDE SEQUENCE [LARGE SCALE GENOMIC DNA]</scope>
    <source>
        <strain evidence="2">9E7_DIV0242</strain>
    </source>
</reference>
<evidence type="ECO:0000259" key="1">
    <source>
        <dbReference type="PROSITE" id="PS50943"/>
    </source>
</evidence>
<dbReference type="CDD" id="cd00093">
    <property type="entry name" value="HTH_XRE"/>
    <property type="match status" value="1"/>
</dbReference>
<feature type="domain" description="HTH cro/C1-type" evidence="1">
    <location>
        <begin position="8"/>
        <end position="61"/>
    </location>
</feature>
<sequence>MNSTGKYFKKIREEKNLSVKETATGIVTTQFLGKYENGNSDIRFANLLQLLSRMNVTTEEFLAHITDNMDTWLLKTEQDLDHAFNAGNSFLMKSFIEKQEEDYQETRDKKYKYAADIGKDYYNYLFFERYTVDLTEIKNYLRQTEQWGKFELFLLTYTRALFSPDESFLYGKQLLKRKSVSTTINQWRCDAALHIILGLLRANELEKAGKLLDSYFDQLSGNREFCYLHYDLFARYVHGLFLMKMDDPKGKEQCKKIIDIFSEVLGYTDYANRLNTIYDFYESH</sequence>
<dbReference type="InterPro" id="IPR011990">
    <property type="entry name" value="TPR-like_helical_dom_sf"/>
</dbReference>
<dbReference type="Gene3D" id="1.25.40.10">
    <property type="entry name" value="Tetratricopeptide repeat domain"/>
    <property type="match status" value="1"/>
</dbReference>
<dbReference type="AlphaFoldDB" id="A0A242K8R4"/>
<dbReference type="PANTHER" id="PTHR37038">
    <property type="entry name" value="TRANSCRIPTIONAL REGULATOR-RELATED"/>
    <property type="match status" value="1"/>
</dbReference>
<dbReference type="EMBL" id="NGMM01000003">
    <property type="protein sequence ID" value="OTP16087.1"/>
    <property type="molecule type" value="Genomic_DNA"/>
</dbReference>
<proteinExistence type="predicted"/>
<dbReference type="SUPFAM" id="SSF47413">
    <property type="entry name" value="lambda repressor-like DNA-binding domains"/>
    <property type="match status" value="1"/>
</dbReference>
<dbReference type="InterPro" id="IPR001387">
    <property type="entry name" value="Cro/C1-type_HTH"/>
</dbReference>
<evidence type="ECO:0000313" key="3">
    <source>
        <dbReference type="EMBL" id="WYJ92405.1"/>
    </source>
</evidence>
<dbReference type="GO" id="GO:0003677">
    <property type="term" value="F:DNA binding"/>
    <property type="evidence" value="ECO:0007669"/>
    <property type="project" value="InterPro"/>
</dbReference>
<organism evidence="2">
    <name type="scientific">Candidatus Enterococcus clewellii</name>
    <dbReference type="NCBI Taxonomy" id="1834193"/>
    <lineage>
        <taxon>Bacteria</taxon>
        <taxon>Bacillati</taxon>
        <taxon>Bacillota</taxon>
        <taxon>Bacilli</taxon>
        <taxon>Lactobacillales</taxon>
        <taxon>Enterococcaceae</taxon>
        <taxon>Enterococcus</taxon>
    </lineage>
</organism>
<accession>A0A242K8R4</accession>
<dbReference type="PROSITE" id="PS50943">
    <property type="entry name" value="HTH_CROC1"/>
    <property type="match status" value="1"/>
</dbReference>
<reference evidence="3" key="3">
    <citation type="submission" date="2024-03" db="EMBL/GenBank/DDBJ databases">
        <title>The Genome Sequence of Enterococcus sp. DIV0242b.</title>
        <authorList>
            <consortium name="The Broad Institute Genomics Platform"/>
            <consortium name="The Broad Institute Microbial Omics Core"/>
            <consortium name="The Broad Institute Genomic Center for Infectious Diseases"/>
            <person name="Earl A."/>
            <person name="Manson A."/>
            <person name="Gilmore M."/>
            <person name="Schwartman J."/>
            <person name="Shea T."/>
            <person name="Abouelleil A."/>
            <person name="Cao P."/>
            <person name="Chapman S."/>
            <person name="Cusick C."/>
            <person name="Young S."/>
            <person name="Neafsey D."/>
            <person name="Nusbaum C."/>
            <person name="Birren B."/>
        </authorList>
    </citation>
    <scope>NUCLEOTIDE SEQUENCE</scope>
    <source>
        <strain evidence="3">9E7_DIV0242</strain>
    </source>
</reference>
<evidence type="ECO:0000313" key="2">
    <source>
        <dbReference type="EMBL" id="OTP16087.1"/>
    </source>
</evidence>
<protein>
    <recommendedName>
        <fullName evidence="1">HTH cro/C1-type domain-containing protein</fullName>
    </recommendedName>
</protein>
<dbReference type="PANTHER" id="PTHR37038:SF12">
    <property type="entry name" value="TRANSCRIPTIONAL REGULATOR"/>
    <property type="match status" value="1"/>
</dbReference>